<name>A0A7W9KAZ9_9PSEU</name>
<evidence type="ECO:0008006" key="4">
    <source>
        <dbReference type="Google" id="ProtNLM"/>
    </source>
</evidence>
<keyword evidence="1" id="KW-0472">Membrane</keyword>
<dbReference type="EMBL" id="JACHIR010000001">
    <property type="protein sequence ID" value="MBB5889195.1"/>
    <property type="molecule type" value="Genomic_DNA"/>
</dbReference>
<dbReference type="Pfam" id="PF11239">
    <property type="entry name" value="DUF3040"/>
    <property type="match status" value="1"/>
</dbReference>
<dbReference type="AlphaFoldDB" id="A0A7W9KAZ9"/>
<sequence length="136" mass="15030">MLVIARCSSLRNSGTRVAAALSRAFSPVPDAVPRNRVVRAVGPVGEVELSMLSQNERRQLEEIERRLANEDPQLASRLTLNWVVRHRWIVLATSILGAALFVLGCVCLSGTLAIWGFVMAAVGSGLLFRYRTRRRS</sequence>
<evidence type="ECO:0000256" key="1">
    <source>
        <dbReference type="SAM" id="Phobius"/>
    </source>
</evidence>
<reference evidence="2 3" key="1">
    <citation type="submission" date="2020-08" db="EMBL/GenBank/DDBJ databases">
        <title>Sequencing the genomes of 1000 actinobacteria strains.</title>
        <authorList>
            <person name="Klenk H.-P."/>
        </authorList>
    </citation>
    <scope>NUCLEOTIDE SEQUENCE [LARGE SCALE GENOMIC DNA]</scope>
    <source>
        <strain evidence="2 3">DSM 43851</strain>
    </source>
</reference>
<feature type="transmembrane region" description="Helical" evidence="1">
    <location>
        <begin position="112"/>
        <end position="130"/>
    </location>
</feature>
<comment type="caution">
    <text evidence="2">The sequence shown here is derived from an EMBL/GenBank/DDBJ whole genome shotgun (WGS) entry which is preliminary data.</text>
</comment>
<keyword evidence="1" id="KW-0812">Transmembrane</keyword>
<dbReference type="RefSeq" id="WP_246488500.1">
    <property type="nucleotide sequence ID" value="NZ_BAAAWY010000013.1"/>
</dbReference>
<protein>
    <recommendedName>
        <fullName evidence="4">DUF3040 domain-containing protein</fullName>
    </recommendedName>
</protein>
<proteinExistence type="predicted"/>
<evidence type="ECO:0000313" key="3">
    <source>
        <dbReference type="Proteomes" id="UP000585638"/>
    </source>
</evidence>
<feature type="transmembrane region" description="Helical" evidence="1">
    <location>
        <begin position="88"/>
        <end position="106"/>
    </location>
</feature>
<keyword evidence="1" id="KW-1133">Transmembrane helix</keyword>
<organism evidence="2 3">
    <name type="scientific">Kutzneria kofuensis</name>
    <dbReference type="NCBI Taxonomy" id="103725"/>
    <lineage>
        <taxon>Bacteria</taxon>
        <taxon>Bacillati</taxon>
        <taxon>Actinomycetota</taxon>
        <taxon>Actinomycetes</taxon>
        <taxon>Pseudonocardiales</taxon>
        <taxon>Pseudonocardiaceae</taxon>
        <taxon>Kutzneria</taxon>
    </lineage>
</organism>
<keyword evidence="3" id="KW-1185">Reference proteome</keyword>
<evidence type="ECO:0000313" key="2">
    <source>
        <dbReference type="EMBL" id="MBB5889195.1"/>
    </source>
</evidence>
<accession>A0A7W9KAZ9</accession>
<dbReference type="Proteomes" id="UP000585638">
    <property type="component" value="Unassembled WGS sequence"/>
</dbReference>
<dbReference type="InterPro" id="IPR021401">
    <property type="entry name" value="DUF3040"/>
</dbReference>
<gene>
    <name evidence="2" type="ORF">BJ998_000391</name>
</gene>